<evidence type="ECO:0000256" key="1">
    <source>
        <dbReference type="ARBA" id="ARBA00022729"/>
    </source>
</evidence>
<dbReference type="Pfam" id="PF00053">
    <property type="entry name" value="EGF_laminin"/>
    <property type="match status" value="6"/>
</dbReference>
<dbReference type="PROSITE" id="PS50026">
    <property type="entry name" value="EGF_3"/>
    <property type="match status" value="1"/>
</dbReference>
<dbReference type="CDD" id="cd00055">
    <property type="entry name" value="EGF_Lam"/>
    <property type="match status" value="5"/>
</dbReference>
<evidence type="ECO:0000259" key="9">
    <source>
        <dbReference type="PROSITE" id="PS50026"/>
    </source>
</evidence>
<gene>
    <name evidence="13" type="primary">LOC100373405</name>
</gene>
<dbReference type="PROSITE" id="PS50027">
    <property type="entry name" value="EGF_LAM_2"/>
    <property type="match status" value="4"/>
</dbReference>
<dbReference type="PANTHER" id="PTHR10574:SF436">
    <property type="entry name" value="LAMININ SUBUNIT ALPHA-2"/>
    <property type="match status" value="1"/>
</dbReference>
<evidence type="ECO:0000256" key="3">
    <source>
        <dbReference type="ARBA" id="ARBA00023157"/>
    </source>
</evidence>
<dbReference type="InterPro" id="IPR000034">
    <property type="entry name" value="Laminin_IV"/>
</dbReference>
<feature type="disulfide bond" evidence="7">
    <location>
        <begin position="231"/>
        <end position="240"/>
    </location>
</feature>
<dbReference type="PROSITE" id="PS01248">
    <property type="entry name" value="EGF_LAM_1"/>
    <property type="match status" value="2"/>
</dbReference>
<sequence length="1001" mass="108411">MGDGKTPVFQDFYTILAGIENIYIRAKYTSLEGTSSNLYAVRLDYSVANASLSDTPIDNAELCTCPPEYTGTFCEQCAVGYTRDDPSMGPFATCIPCTCNEHSERGCDPDTGVCVECIHNTAGDQCEVCKPGYYGDAEGGTPDDCHPCMCPGPAGENSFSDVCVADSLAEMGFNCQDTCAVGHQGERCETCETGYYGTPEDYTNEGGVCQECFCNLSPQECDSVTGQCSTCWNNTEGLHCEVCKFGFWGTIDNCQACDCDLVGGYGNCSQDTGLCICKPNVEGDRCTECADRSWGFESGDGCTECDCHSIGTLPGHWQCDPATGQCDCKEKAVGLQCDQCMDGYYDIDIECTMCNCNVNGSSEISCDLETGQCYCNKPTIAGRTCDQCGRVGEDSNLFVDEVFTGPWPDCDPCPECFYNWAESIQEVGDQLNEQYAITLDLLENYDNMPVSLVDQIIVDIQGNLSYAEQVLADAADEVRKLSELNKGFEQIQFEVGNFTEILDNIQVKALNVTLGLAQISTFYGNVEVAPGVFKTPTQIQNDLAIPLATQEAYFSSANTSWFHIQELYNSVQGAGTRVQTLTNEVDNLLSIIQVAESEREAADILINNNILLNENIQNTVLLTEIDNIQSEYPVTEVQEKVDQAYSNAVSANISANSAIVYAETRLDEATAKAYSSQIAKYNTTMAETSTLKAQSAALTYKDAATWAYSNMSQYYVDMLDAYSRLQTSQAQTASMQEVSTQILGMTVPGVDGMETLTEQILQTDISEQIVADTLASAEATLNNANSALNVSLEAETEAQGALALVQGIENTLKEAENVRAAAVESLAQTDSNITNVHDVSNEVIAKGALEETKGQAALTMIAQIRLDILHAGQCFDEELSRANTAEAGANQAKANSEEAVESYTVNAAAQSSISGQVDTVLVEKVIEYNEVKTVSDSAKSLMNDITATAMMEDLQALLQQYITQRTEMDMLMAQMQQMEDDLDGLLTNIEGSEGASIQCDE</sequence>
<dbReference type="PROSITE" id="PS51115">
    <property type="entry name" value="LAMININ_IVA"/>
    <property type="match status" value="1"/>
</dbReference>
<feature type="disulfide bond" evidence="6">
    <location>
        <begin position="65"/>
        <end position="74"/>
    </location>
</feature>
<dbReference type="InterPro" id="IPR002049">
    <property type="entry name" value="LE_dom"/>
</dbReference>
<feature type="coiled-coil region" evidence="8">
    <location>
        <begin position="968"/>
        <end position="995"/>
    </location>
</feature>
<evidence type="ECO:0000256" key="4">
    <source>
        <dbReference type="ARBA" id="ARBA00023180"/>
    </source>
</evidence>
<comment type="caution">
    <text evidence="6">Lacks conserved residue(s) required for the propagation of feature annotation.</text>
</comment>
<evidence type="ECO:0000313" key="13">
    <source>
        <dbReference type="RefSeq" id="XP_006813849.1"/>
    </source>
</evidence>
<feature type="disulfide bond" evidence="7">
    <location>
        <begin position="277"/>
        <end position="286"/>
    </location>
</feature>
<feature type="domain" description="Laminin EGF-like" evidence="10">
    <location>
        <begin position="305"/>
        <end position="353"/>
    </location>
</feature>
<dbReference type="SMART" id="SM00180">
    <property type="entry name" value="EGF_Lam"/>
    <property type="match status" value="7"/>
</dbReference>
<dbReference type="PANTHER" id="PTHR10574">
    <property type="entry name" value="NETRIN/LAMININ-RELATED"/>
    <property type="match status" value="1"/>
</dbReference>
<evidence type="ECO:0000256" key="2">
    <source>
        <dbReference type="ARBA" id="ARBA00022737"/>
    </source>
</evidence>
<keyword evidence="8" id="KW-0175">Coiled coil</keyword>
<feature type="domain" description="Laminin EGF-like" evidence="10">
    <location>
        <begin position="97"/>
        <end position="147"/>
    </location>
</feature>
<dbReference type="InterPro" id="IPR050440">
    <property type="entry name" value="Laminin/Netrin_ECM"/>
</dbReference>
<dbReference type="PROSITE" id="PS00022">
    <property type="entry name" value="EGF_1"/>
    <property type="match status" value="1"/>
</dbReference>
<reference evidence="13" key="1">
    <citation type="submission" date="2025-08" db="UniProtKB">
        <authorList>
            <consortium name="RefSeq"/>
        </authorList>
    </citation>
    <scope>IDENTIFICATION</scope>
    <source>
        <tissue evidence="13">Testes</tissue>
    </source>
</reference>
<evidence type="ECO:0000256" key="5">
    <source>
        <dbReference type="ARBA" id="ARBA00023292"/>
    </source>
</evidence>
<evidence type="ECO:0000256" key="6">
    <source>
        <dbReference type="PROSITE-ProRule" id="PRU00076"/>
    </source>
</evidence>
<accession>A0ABM0M1F8</accession>
<dbReference type="PRINTS" id="PR00011">
    <property type="entry name" value="EGFLAMININ"/>
</dbReference>
<keyword evidence="4" id="KW-0325">Glycoprotein</keyword>
<dbReference type="InterPro" id="IPR000742">
    <property type="entry name" value="EGF"/>
</dbReference>
<evidence type="ECO:0000259" key="10">
    <source>
        <dbReference type="PROSITE" id="PS50027"/>
    </source>
</evidence>
<keyword evidence="2" id="KW-0677">Repeat</keyword>
<dbReference type="RefSeq" id="XP_006813849.1">
    <property type="nucleotide sequence ID" value="XM_006813786.1"/>
</dbReference>
<feature type="domain" description="Laminin EGF-like" evidence="10">
    <location>
        <begin position="257"/>
        <end position="304"/>
    </location>
</feature>
<keyword evidence="5 7" id="KW-0424">Laminin EGF-like domain</keyword>
<evidence type="ECO:0000256" key="7">
    <source>
        <dbReference type="PROSITE-ProRule" id="PRU00460"/>
    </source>
</evidence>
<feature type="domain" description="Laminin EGF-like" evidence="10">
    <location>
        <begin position="212"/>
        <end position="256"/>
    </location>
</feature>
<dbReference type="Proteomes" id="UP000694865">
    <property type="component" value="Unplaced"/>
</dbReference>
<keyword evidence="12" id="KW-1185">Reference proteome</keyword>
<feature type="disulfide bond" evidence="7">
    <location>
        <begin position="328"/>
        <end position="337"/>
    </location>
</feature>
<dbReference type="Gene3D" id="2.10.25.10">
    <property type="entry name" value="Laminin"/>
    <property type="match status" value="7"/>
</dbReference>
<keyword evidence="1" id="KW-0732">Signal</keyword>
<protein>
    <submittedName>
        <fullName evidence="13">Laminin subunit gamma-1-like</fullName>
    </submittedName>
</protein>
<dbReference type="InterPro" id="IPR056863">
    <property type="entry name" value="LMN_ATRN_NET-like_EGF"/>
</dbReference>
<evidence type="ECO:0000313" key="12">
    <source>
        <dbReference type="Proteomes" id="UP000694865"/>
    </source>
</evidence>
<dbReference type="Pfam" id="PF24973">
    <property type="entry name" value="EGF_LMN_ATRN"/>
    <property type="match status" value="1"/>
</dbReference>
<dbReference type="GeneID" id="100373405"/>
<name>A0ABM0M1F8_SACKO</name>
<evidence type="ECO:0000256" key="8">
    <source>
        <dbReference type="SAM" id="Coils"/>
    </source>
</evidence>
<dbReference type="SUPFAM" id="SSF57196">
    <property type="entry name" value="EGF/Laminin"/>
    <property type="match status" value="4"/>
</dbReference>
<feature type="domain" description="Laminin IV type A" evidence="11">
    <location>
        <begin position="1"/>
        <end position="62"/>
    </location>
</feature>
<organism evidence="12 13">
    <name type="scientific">Saccoglossus kowalevskii</name>
    <name type="common">Acorn worm</name>
    <dbReference type="NCBI Taxonomy" id="10224"/>
    <lineage>
        <taxon>Eukaryota</taxon>
        <taxon>Metazoa</taxon>
        <taxon>Hemichordata</taxon>
        <taxon>Enteropneusta</taxon>
        <taxon>Harrimaniidae</taxon>
        <taxon>Saccoglossus</taxon>
    </lineage>
</organism>
<keyword evidence="6" id="KW-0245">EGF-like domain</keyword>
<feature type="disulfide bond" evidence="7">
    <location>
        <begin position="117"/>
        <end position="126"/>
    </location>
</feature>
<feature type="domain" description="EGF-like" evidence="9">
    <location>
        <begin position="37"/>
        <end position="75"/>
    </location>
</feature>
<evidence type="ECO:0000259" key="11">
    <source>
        <dbReference type="PROSITE" id="PS51115"/>
    </source>
</evidence>
<keyword evidence="3 6" id="KW-1015">Disulfide bond</keyword>
<proteinExistence type="predicted"/>